<dbReference type="AlphaFoldDB" id="A0AAD0YXW1"/>
<dbReference type="EMBL" id="CP033930">
    <property type="protein sequence ID" value="AZB18933.1"/>
    <property type="molecule type" value="Genomic_DNA"/>
</dbReference>
<organism evidence="1 2">
    <name type="scientific">Chryseobacterium indologenes</name>
    <name type="common">Flavobacterium indologenes</name>
    <dbReference type="NCBI Taxonomy" id="253"/>
    <lineage>
        <taxon>Bacteria</taxon>
        <taxon>Pseudomonadati</taxon>
        <taxon>Bacteroidota</taxon>
        <taxon>Flavobacteriia</taxon>
        <taxon>Flavobacteriales</taxon>
        <taxon>Weeksellaceae</taxon>
        <taxon>Chryseobacterium group</taxon>
        <taxon>Chryseobacterium</taxon>
    </lineage>
</organism>
<accession>A0AAD0YXW1</accession>
<dbReference type="RefSeq" id="WP_123861791.1">
    <property type="nucleotide sequence ID" value="NZ_CP033930.1"/>
</dbReference>
<name>A0AAD0YXW1_CHRID</name>
<reference evidence="1 2" key="1">
    <citation type="submission" date="2018-11" db="EMBL/GenBank/DDBJ databases">
        <title>Proposal to divide the Flavobacteriaceae and reorganize its genera based on Amino Acid Identity values calculated from whole genome sequences.</title>
        <authorList>
            <person name="Nicholson A.C."/>
            <person name="Gulvik C.A."/>
            <person name="Whitney A.M."/>
            <person name="Humrighouse B.W."/>
            <person name="Bell M."/>
            <person name="Holmes B."/>
            <person name="Steigerwalt A.G."/>
            <person name="Villarma A."/>
            <person name="Sheth M."/>
            <person name="Batra D."/>
            <person name="Pryor J."/>
            <person name="Bernardet J.-F."/>
            <person name="Hugo C."/>
            <person name="Kampfer P."/>
            <person name="Newman J."/>
            <person name="McQuiston J.R."/>
        </authorList>
    </citation>
    <scope>NUCLEOTIDE SEQUENCE [LARGE SCALE GENOMIC DNA]</scope>
    <source>
        <strain evidence="1 2">H5559</strain>
    </source>
</reference>
<evidence type="ECO:0000313" key="2">
    <source>
        <dbReference type="Proteomes" id="UP000269015"/>
    </source>
</evidence>
<proteinExistence type="predicted"/>
<dbReference type="Proteomes" id="UP000269015">
    <property type="component" value="Chromosome"/>
</dbReference>
<protein>
    <submittedName>
        <fullName evidence="1">Uncharacterized protein</fullName>
    </submittedName>
</protein>
<sequence>METIAQHQEQLQYAEVYISDMLALRNMFLQIHNTSKISSDFGIPFLLAKKENQIVSFATLILNRNGKISFKIWAKNTVSDQEKKNFYSKAENEFNRKKDPNFRDPDS</sequence>
<evidence type="ECO:0000313" key="1">
    <source>
        <dbReference type="EMBL" id="AZB18933.1"/>
    </source>
</evidence>
<gene>
    <name evidence="1" type="ORF">EG352_14655</name>
</gene>